<dbReference type="InterPro" id="IPR019734">
    <property type="entry name" value="TPR_rpt"/>
</dbReference>
<dbReference type="Pfam" id="PF13414">
    <property type="entry name" value="TPR_11"/>
    <property type="match status" value="1"/>
</dbReference>
<dbReference type="InterPro" id="IPR037919">
    <property type="entry name" value="OGT"/>
</dbReference>
<proteinExistence type="predicted"/>
<dbReference type="GO" id="GO:0006493">
    <property type="term" value="P:protein O-linked glycosylation"/>
    <property type="evidence" value="ECO:0007669"/>
    <property type="project" value="InterPro"/>
</dbReference>
<sequence length="97" mass="10799">DYDVAVRIDPSYADTYLDRGNSRYALGHLPDAVKDFSEAIRLRIDWAEAYANRAVAHAELDNQTESDQDAEQARSLGVKKSRLNEMLEAAKAPETAS</sequence>
<accession>A0A382THX2</accession>
<dbReference type="PANTHER" id="PTHR44366:SF1">
    <property type="entry name" value="UDP-N-ACETYLGLUCOSAMINE--PEPTIDE N-ACETYLGLUCOSAMINYLTRANSFERASE 110 KDA SUBUNIT"/>
    <property type="match status" value="1"/>
</dbReference>
<dbReference type="PROSITE" id="PS50005">
    <property type="entry name" value="TPR"/>
    <property type="match status" value="1"/>
</dbReference>
<dbReference type="PANTHER" id="PTHR44366">
    <property type="entry name" value="UDP-N-ACETYLGLUCOSAMINE--PEPTIDE N-ACETYLGLUCOSAMINYLTRANSFERASE 110 KDA SUBUNIT"/>
    <property type="match status" value="1"/>
</dbReference>
<dbReference type="SUPFAM" id="SSF48452">
    <property type="entry name" value="TPR-like"/>
    <property type="match status" value="1"/>
</dbReference>
<dbReference type="GO" id="GO:0097363">
    <property type="term" value="F:protein O-acetylglucosaminyltransferase activity"/>
    <property type="evidence" value="ECO:0007669"/>
    <property type="project" value="TreeGrafter"/>
</dbReference>
<name>A0A382THX2_9ZZZZ</name>
<reference evidence="1" key="1">
    <citation type="submission" date="2018-05" db="EMBL/GenBank/DDBJ databases">
        <authorList>
            <person name="Lanie J.A."/>
            <person name="Ng W.-L."/>
            <person name="Kazmierczak K.M."/>
            <person name="Andrzejewski T.M."/>
            <person name="Davidsen T.M."/>
            <person name="Wayne K.J."/>
            <person name="Tettelin H."/>
            <person name="Glass J.I."/>
            <person name="Rusch D."/>
            <person name="Podicherti R."/>
            <person name="Tsui H.-C.T."/>
            <person name="Winkler M.E."/>
        </authorList>
    </citation>
    <scope>NUCLEOTIDE SEQUENCE</scope>
</reference>
<protein>
    <submittedName>
        <fullName evidence="1">Uncharacterized protein</fullName>
    </submittedName>
</protein>
<organism evidence="1">
    <name type="scientific">marine metagenome</name>
    <dbReference type="NCBI Taxonomy" id="408172"/>
    <lineage>
        <taxon>unclassified sequences</taxon>
        <taxon>metagenomes</taxon>
        <taxon>ecological metagenomes</taxon>
    </lineage>
</organism>
<dbReference type="AlphaFoldDB" id="A0A382THX2"/>
<gene>
    <name evidence="1" type="ORF">METZ01_LOCUS374216</name>
</gene>
<feature type="non-terminal residue" evidence="1">
    <location>
        <position position="1"/>
    </location>
</feature>
<evidence type="ECO:0000313" key="1">
    <source>
        <dbReference type="EMBL" id="SVD21362.1"/>
    </source>
</evidence>
<dbReference type="EMBL" id="UINC01136536">
    <property type="protein sequence ID" value="SVD21362.1"/>
    <property type="molecule type" value="Genomic_DNA"/>
</dbReference>
<dbReference type="Gene3D" id="1.25.40.10">
    <property type="entry name" value="Tetratricopeptide repeat domain"/>
    <property type="match status" value="1"/>
</dbReference>
<dbReference type="SMART" id="SM00028">
    <property type="entry name" value="TPR"/>
    <property type="match status" value="2"/>
</dbReference>
<dbReference type="InterPro" id="IPR011990">
    <property type="entry name" value="TPR-like_helical_dom_sf"/>
</dbReference>